<dbReference type="GO" id="GO:0005525">
    <property type="term" value="F:GTP binding"/>
    <property type="evidence" value="ECO:0007669"/>
    <property type="project" value="UniProtKB-UniRule"/>
</dbReference>
<dbReference type="SMART" id="SM00788">
    <property type="entry name" value="Adenylsucc_synt"/>
    <property type="match status" value="1"/>
</dbReference>
<feature type="binding site" description="in other chain" evidence="8">
    <location>
        <begin position="13"/>
        <end position="16"/>
    </location>
    <ligand>
        <name>IMP</name>
        <dbReference type="ChEBI" id="CHEBI:58053"/>
        <note>ligand shared between dimeric partners</note>
    </ligand>
</feature>
<keyword evidence="3 8" id="KW-0479">Metal-binding</keyword>
<dbReference type="GO" id="GO:0046040">
    <property type="term" value="P:IMP metabolic process"/>
    <property type="evidence" value="ECO:0007669"/>
    <property type="project" value="TreeGrafter"/>
</dbReference>
<feature type="binding site" description="in other chain" evidence="8">
    <location>
        <position position="303"/>
    </location>
    <ligand>
        <name>IMP</name>
        <dbReference type="ChEBI" id="CHEBI:58053"/>
        <note>ligand shared between dimeric partners</note>
    </ligand>
</feature>
<feature type="binding site" evidence="8">
    <location>
        <position position="13"/>
    </location>
    <ligand>
        <name>Mg(2+)</name>
        <dbReference type="ChEBI" id="CHEBI:18420"/>
    </ligand>
</feature>
<feature type="binding site" evidence="8">
    <location>
        <begin position="299"/>
        <end position="305"/>
    </location>
    <ligand>
        <name>substrate</name>
    </ligand>
</feature>
<feature type="binding site" description="in other chain" evidence="8">
    <location>
        <begin position="38"/>
        <end position="41"/>
    </location>
    <ligand>
        <name>IMP</name>
        <dbReference type="ChEBI" id="CHEBI:58053"/>
        <note>ligand shared between dimeric partners</note>
    </ligand>
</feature>
<feature type="binding site" evidence="8">
    <location>
        <begin position="413"/>
        <end position="415"/>
    </location>
    <ligand>
        <name>GTP</name>
        <dbReference type="ChEBI" id="CHEBI:37565"/>
    </ligand>
</feature>
<dbReference type="GO" id="GO:0044208">
    <property type="term" value="P:'de novo' AMP biosynthetic process"/>
    <property type="evidence" value="ECO:0007669"/>
    <property type="project" value="UniProtKB-UniRule"/>
</dbReference>
<dbReference type="NCBIfam" id="TIGR00184">
    <property type="entry name" value="purA"/>
    <property type="match status" value="1"/>
</dbReference>
<feature type="binding site" description="in other chain" evidence="8">
    <location>
        <position position="239"/>
    </location>
    <ligand>
        <name>IMP</name>
        <dbReference type="ChEBI" id="CHEBI:58053"/>
        <note>ligand shared between dimeric partners</note>
    </ligand>
</feature>
<keyword evidence="12" id="KW-1185">Reference proteome</keyword>
<dbReference type="CDD" id="cd03108">
    <property type="entry name" value="AdSS"/>
    <property type="match status" value="1"/>
</dbReference>
<comment type="cofactor">
    <cofactor evidence="8">
        <name>Mg(2+)</name>
        <dbReference type="ChEBI" id="CHEBI:18420"/>
    </cofactor>
    <text evidence="8">Binds 1 Mg(2+) ion per subunit.</text>
</comment>
<dbReference type="GO" id="GO:0005737">
    <property type="term" value="C:cytoplasm"/>
    <property type="evidence" value="ECO:0007669"/>
    <property type="project" value="UniProtKB-SubCell"/>
</dbReference>
<dbReference type="GO" id="GO:0000287">
    <property type="term" value="F:magnesium ion binding"/>
    <property type="evidence" value="ECO:0007669"/>
    <property type="project" value="UniProtKB-UniRule"/>
</dbReference>
<feature type="active site" description="Proton donor" evidence="8">
    <location>
        <position position="41"/>
    </location>
</feature>
<dbReference type="PANTHER" id="PTHR11846">
    <property type="entry name" value="ADENYLOSUCCINATE SYNTHETASE"/>
    <property type="match status" value="1"/>
</dbReference>
<evidence type="ECO:0000313" key="11">
    <source>
        <dbReference type="EMBL" id="TCK00447.1"/>
    </source>
</evidence>
<dbReference type="Gene3D" id="3.40.440.10">
    <property type="entry name" value="Adenylosuccinate Synthetase, subunit A, domain 1"/>
    <property type="match status" value="1"/>
</dbReference>
<evidence type="ECO:0000256" key="10">
    <source>
        <dbReference type="RuleBase" id="RU000520"/>
    </source>
</evidence>
<organism evidence="11 12">
    <name type="scientific">Nocardia alba</name>
    <dbReference type="NCBI Taxonomy" id="225051"/>
    <lineage>
        <taxon>Bacteria</taxon>
        <taxon>Bacillati</taxon>
        <taxon>Actinomycetota</taxon>
        <taxon>Actinomycetes</taxon>
        <taxon>Mycobacteriales</taxon>
        <taxon>Nocardiaceae</taxon>
        <taxon>Nocardia</taxon>
    </lineage>
</organism>
<evidence type="ECO:0000256" key="1">
    <source>
        <dbReference type="ARBA" id="ARBA00011738"/>
    </source>
</evidence>
<evidence type="ECO:0000313" key="12">
    <source>
        <dbReference type="Proteomes" id="UP000294856"/>
    </source>
</evidence>
<accession>A0A4R1FXR7</accession>
<feature type="active site" description="Proton acceptor" evidence="8">
    <location>
        <position position="13"/>
    </location>
</feature>
<evidence type="ECO:0000256" key="7">
    <source>
        <dbReference type="ARBA" id="ARBA00023134"/>
    </source>
</evidence>
<evidence type="ECO:0000256" key="3">
    <source>
        <dbReference type="ARBA" id="ARBA00022723"/>
    </source>
</evidence>
<dbReference type="OrthoDB" id="9807553at2"/>
<sequence length="429" mass="46480">MPAIVLIGAQWGDEGKGKATDLLGERLQWVVRYQGGNNAGHTVVLPNGDKFALHLIPSGILTPGVKNVIGNGVVVDPGVLLDELAGLEERGVDTSGLLLSADAHLIMPYHVAIDKVTERFLGNRKIGTTGRGIGPCYQDKVARVGVRVADVLDEKILTQKVEAALEFKNQVLVKIYNRRALDPQQVVDEVLEQAESFKHRISDTRLELNLALERGDTVLLEGSQGTLLDVDHGTYPFVTSSNPTSGGAAVGSGIGPNKIDTVLGILKCYTTRVGSGPFPTELFDNFGEFLAKNGGEVGVTTGRARRCGWFDAVISRYATRVNGVTDYFLTKLDVLSGLDTVPICVAYEIDGERVEQMPTTQTGFHHAKPIYEEMPGWWEDISHARTFEELPANAQAYVLRLEELSGARISCIGVGPGRDQTIVRHDVLA</sequence>
<feature type="binding site" evidence="8">
    <location>
        <position position="143"/>
    </location>
    <ligand>
        <name>IMP</name>
        <dbReference type="ChEBI" id="CHEBI:58053"/>
        <note>ligand shared between dimeric partners</note>
    </ligand>
</feature>
<dbReference type="InterPro" id="IPR042111">
    <property type="entry name" value="Adenylosuccinate_synth_dom3"/>
</dbReference>
<dbReference type="FunFam" id="3.90.170.10:FF:000001">
    <property type="entry name" value="Adenylosuccinate synthetase"/>
    <property type="match status" value="1"/>
</dbReference>
<keyword evidence="5 8" id="KW-0658">Purine biosynthesis</keyword>
<dbReference type="InterPro" id="IPR033128">
    <property type="entry name" value="Adenylosuccin_syn_Lys_AS"/>
</dbReference>
<dbReference type="InterPro" id="IPR001114">
    <property type="entry name" value="Adenylosuccinate_synthetase"/>
</dbReference>
<feature type="binding site" evidence="8">
    <location>
        <begin position="40"/>
        <end position="42"/>
    </location>
    <ligand>
        <name>GTP</name>
        <dbReference type="ChEBI" id="CHEBI:37565"/>
    </ligand>
</feature>
<dbReference type="GO" id="GO:0004019">
    <property type="term" value="F:adenylosuccinate synthase activity"/>
    <property type="evidence" value="ECO:0007669"/>
    <property type="project" value="UniProtKB-UniRule"/>
</dbReference>
<comment type="catalytic activity">
    <reaction evidence="8 10">
        <text>IMP + L-aspartate + GTP = N(6)-(1,2-dicarboxyethyl)-AMP + GDP + phosphate + 2 H(+)</text>
        <dbReference type="Rhea" id="RHEA:15753"/>
        <dbReference type="ChEBI" id="CHEBI:15378"/>
        <dbReference type="ChEBI" id="CHEBI:29991"/>
        <dbReference type="ChEBI" id="CHEBI:37565"/>
        <dbReference type="ChEBI" id="CHEBI:43474"/>
        <dbReference type="ChEBI" id="CHEBI:57567"/>
        <dbReference type="ChEBI" id="CHEBI:58053"/>
        <dbReference type="ChEBI" id="CHEBI:58189"/>
        <dbReference type="EC" id="6.3.4.4"/>
    </reaction>
</comment>
<dbReference type="Gene3D" id="3.90.170.10">
    <property type="entry name" value="Adenylosuccinate Synthetase, subunit A, domain 3"/>
    <property type="match status" value="1"/>
</dbReference>
<feature type="binding site" evidence="8">
    <location>
        <begin position="12"/>
        <end position="18"/>
    </location>
    <ligand>
        <name>GTP</name>
        <dbReference type="ChEBI" id="CHEBI:37565"/>
    </ligand>
</feature>
<comment type="caution">
    <text evidence="11">The sequence shown here is derived from an EMBL/GenBank/DDBJ whole genome shotgun (WGS) entry which is preliminary data.</text>
</comment>
<dbReference type="Proteomes" id="UP000294856">
    <property type="component" value="Unassembled WGS sequence"/>
</dbReference>
<evidence type="ECO:0000256" key="6">
    <source>
        <dbReference type="ARBA" id="ARBA00022842"/>
    </source>
</evidence>
<dbReference type="PROSITE" id="PS01266">
    <property type="entry name" value="ADENYLOSUCCIN_SYN_1"/>
    <property type="match status" value="1"/>
</dbReference>
<comment type="subcellular location">
    <subcellularLocation>
        <location evidence="8">Cytoplasm</location>
    </subcellularLocation>
</comment>
<evidence type="ECO:0000256" key="9">
    <source>
        <dbReference type="PROSITE-ProRule" id="PRU10134"/>
    </source>
</evidence>
<dbReference type="InterPro" id="IPR042110">
    <property type="entry name" value="Adenylosuccinate_synth_dom2"/>
</dbReference>
<feature type="active site" evidence="9">
    <location>
        <position position="140"/>
    </location>
</feature>
<evidence type="ECO:0000256" key="2">
    <source>
        <dbReference type="ARBA" id="ARBA00022598"/>
    </source>
</evidence>
<dbReference type="InterPro" id="IPR018220">
    <property type="entry name" value="Adenylosuccin_syn_GTP-bd"/>
</dbReference>
<evidence type="ECO:0000256" key="8">
    <source>
        <dbReference type="HAMAP-Rule" id="MF_00011"/>
    </source>
</evidence>
<feature type="binding site" description="in other chain" evidence="8">
    <location>
        <position position="224"/>
    </location>
    <ligand>
        <name>IMP</name>
        <dbReference type="ChEBI" id="CHEBI:58053"/>
        <note>ligand shared between dimeric partners</note>
    </ligand>
</feature>
<gene>
    <name evidence="8" type="primary">purA</name>
    <name evidence="11" type="ORF">DFR71_1447</name>
</gene>
<dbReference type="EMBL" id="SMFR01000001">
    <property type="protein sequence ID" value="TCK00447.1"/>
    <property type="molecule type" value="Genomic_DNA"/>
</dbReference>
<dbReference type="Pfam" id="PF00709">
    <property type="entry name" value="Adenylsucc_synt"/>
    <property type="match status" value="1"/>
</dbReference>
<reference evidence="11 12" key="1">
    <citation type="submission" date="2019-03" db="EMBL/GenBank/DDBJ databases">
        <title>Genomic Encyclopedia of Type Strains, Phase IV (KMG-IV): sequencing the most valuable type-strain genomes for metagenomic binning, comparative biology and taxonomic classification.</title>
        <authorList>
            <person name="Goeker M."/>
        </authorList>
    </citation>
    <scope>NUCLEOTIDE SEQUENCE [LARGE SCALE GENOMIC DNA]</scope>
    <source>
        <strain evidence="11 12">DSM 44684</strain>
    </source>
</reference>
<dbReference type="InterPro" id="IPR027417">
    <property type="entry name" value="P-loop_NTPase"/>
</dbReference>
<dbReference type="UniPathway" id="UPA00075">
    <property type="reaction ID" value="UER00335"/>
</dbReference>
<evidence type="ECO:0000256" key="5">
    <source>
        <dbReference type="ARBA" id="ARBA00022755"/>
    </source>
</evidence>
<keyword evidence="7 8" id="KW-0342">GTP-binding</keyword>
<dbReference type="EC" id="6.3.4.4" evidence="8 10"/>
<dbReference type="PANTHER" id="PTHR11846:SF0">
    <property type="entry name" value="ADENYLOSUCCINATE SYNTHETASE"/>
    <property type="match status" value="1"/>
</dbReference>
<dbReference type="HAMAP" id="MF_00011">
    <property type="entry name" value="Adenylosucc_synth"/>
    <property type="match status" value="1"/>
</dbReference>
<dbReference type="InterPro" id="IPR042109">
    <property type="entry name" value="Adenylosuccinate_synth_dom1"/>
</dbReference>
<name>A0A4R1FXR7_9NOCA</name>
<dbReference type="SUPFAM" id="SSF52540">
    <property type="entry name" value="P-loop containing nucleoside triphosphate hydrolases"/>
    <property type="match status" value="1"/>
</dbReference>
<feature type="binding site" evidence="8">
    <location>
        <begin position="331"/>
        <end position="333"/>
    </location>
    <ligand>
        <name>GTP</name>
        <dbReference type="ChEBI" id="CHEBI:37565"/>
    </ligand>
</feature>
<dbReference type="NCBIfam" id="NF002223">
    <property type="entry name" value="PRK01117.1"/>
    <property type="match status" value="1"/>
</dbReference>
<feature type="binding site" evidence="8">
    <location>
        <position position="40"/>
    </location>
    <ligand>
        <name>Mg(2+)</name>
        <dbReference type="ChEBI" id="CHEBI:18420"/>
    </ligand>
</feature>
<keyword evidence="8" id="KW-0963">Cytoplasm</keyword>
<comment type="similarity">
    <text evidence="8 10">Belongs to the adenylosuccinate synthetase family.</text>
</comment>
<comment type="pathway">
    <text evidence="8 10">Purine metabolism; AMP biosynthesis via de novo pathway; AMP from IMP: step 1/2.</text>
</comment>
<dbReference type="FunFam" id="1.10.300.10:FF:000001">
    <property type="entry name" value="Adenylosuccinate synthetase"/>
    <property type="match status" value="1"/>
</dbReference>
<protein>
    <recommendedName>
        <fullName evidence="8 10">Adenylosuccinate synthetase</fullName>
        <shortName evidence="8">AMPSase</shortName>
        <shortName evidence="8">AdSS</shortName>
        <ecNumber evidence="8 10">6.3.4.4</ecNumber>
    </recommendedName>
    <alternativeName>
        <fullName evidence="8">IMP--aspartate ligase</fullName>
    </alternativeName>
</protein>
<feature type="binding site" description="in other chain" evidence="8">
    <location>
        <position position="129"/>
    </location>
    <ligand>
        <name>IMP</name>
        <dbReference type="ChEBI" id="CHEBI:58053"/>
        <note>ligand shared between dimeric partners</note>
    </ligand>
</feature>
<proteinExistence type="inferred from homology"/>
<keyword evidence="6 8" id="KW-0460">Magnesium</keyword>
<dbReference type="AlphaFoldDB" id="A0A4R1FXR7"/>
<feature type="binding site" evidence="8">
    <location>
        <position position="305"/>
    </location>
    <ligand>
        <name>GTP</name>
        <dbReference type="ChEBI" id="CHEBI:37565"/>
    </ligand>
</feature>
<comment type="function">
    <text evidence="8">Plays an important role in the de novo pathway of purine nucleotide biosynthesis. Catalyzes the first committed step in the biosynthesis of AMP from IMP.</text>
</comment>
<comment type="subunit">
    <text evidence="1 8">Homodimer.</text>
</comment>
<keyword evidence="4 8" id="KW-0547">Nucleotide-binding</keyword>
<dbReference type="RefSeq" id="WP_067450377.1">
    <property type="nucleotide sequence ID" value="NZ_SMFR01000001.1"/>
</dbReference>
<evidence type="ECO:0000256" key="4">
    <source>
        <dbReference type="ARBA" id="ARBA00022741"/>
    </source>
</evidence>
<dbReference type="Gene3D" id="1.10.300.10">
    <property type="entry name" value="Adenylosuccinate Synthetase, subunit A, domain 2"/>
    <property type="match status" value="1"/>
</dbReference>
<keyword evidence="2 8" id="KW-0436">Ligase</keyword>
<dbReference type="STRING" id="1210063.GCA_001612665_03044"/>
<dbReference type="PROSITE" id="PS00513">
    <property type="entry name" value="ADENYLOSUCCIN_SYN_2"/>
    <property type="match status" value="1"/>
</dbReference>